<dbReference type="InterPro" id="IPR043128">
    <property type="entry name" value="Rev_trsase/Diguanyl_cyclase"/>
</dbReference>
<evidence type="ECO:0000256" key="8">
    <source>
        <dbReference type="ARBA" id="ARBA00039658"/>
    </source>
</evidence>
<dbReference type="EC" id="3.1.26.4" evidence="2"/>
<accession>A0A3B3DF42</accession>
<proteinExistence type="inferred from homology"/>
<dbReference type="Gene3D" id="3.10.10.10">
    <property type="entry name" value="HIV Type 1 Reverse Transcriptase, subunit A, domain 1"/>
    <property type="match status" value="1"/>
</dbReference>
<dbReference type="STRING" id="30732.ENSOMEP00000028099"/>
<keyword evidence="13" id="KW-1185">Reference proteome</keyword>
<reference evidence="12" key="2">
    <citation type="submission" date="2025-09" db="UniProtKB">
        <authorList>
            <consortium name="Ensembl"/>
        </authorList>
    </citation>
    <scope>IDENTIFICATION</scope>
</reference>
<evidence type="ECO:0000256" key="7">
    <source>
        <dbReference type="ARBA" id="ARBA00023268"/>
    </source>
</evidence>
<dbReference type="PROSITE" id="PS50994">
    <property type="entry name" value="INTEGRASE"/>
    <property type="match status" value="1"/>
</dbReference>
<dbReference type="FunFam" id="3.30.70.270:FF:000020">
    <property type="entry name" value="Transposon Tf2-6 polyprotein-like Protein"/>
    <property type="match status" value="1"/>
</dbReference>
<feature type="compositionally biased region" description="Basic and acidic residues" evidence="9">
    <location>
        <begin position="85"/>
        <end position="99"/>
    </location>
</feature>
<dbReference type="PaxDb" id="30732-ENSOMEP00000028099"/>
<dbReference type="Gene3D" id="1.10.340.70">
    <property type="match status" value="1"/>
</dbReference>
<dbReference type="PROSITE" id="PS50878">
    <property type="entry name" value="RT_POL"/>
    <property type="match status" value="1"/>
</dbReference>
<dbReference type="GeneTree" id="ENSGT01060000248608"/>
<dbReference type="InterPro" id="IPR036397">
    <property type="entry name" value="RNaseH_sf"/>
</dbReference>
<dbReference type="OMA" id="INEESTW"/>
<dbReference type="InterPro" id="IPR012337">
    <property type="entry name" value="RNaseH-like_sf"/>
</dbReference>
<dbReference type="Pfam" id="PF17921">
    <property type="entry name" value="Integrase_H2C2"/>
    <property type="match status" value="1"/>
</dbReference>
<dbReference type="SUPFAM" id="SSF50630">
    <property type="entry name" value="Acid proteases"/>
    <property type="match status" value="1"/>
</dbReference>
<organism evidence="12 13">
    <name type="scientific">Oryzias melastigma</name>
    <name type="common">Marine medaka</name>
    <dbReference type="NCBI Taxonomy" id="30732"/>
    <lineage>
        <taxon>Eukaryota</taxon>
        <taxon>Metazoa</taxon>
        <taxon>Chordata</taxon>
        <taxon>Craniata</taxon>
        <taxon>Vertebrata</taxon>
        <taxon>Euteleostomi</taxon>
        <taxon>Actinopterygii</taxon>
        <taxon>Neopterygii</taxon>
        <taxon>Teleostei</taxon>
        <taxon>Neoteleostei</taxon>
        <taxon>Acanthomorphata</taxon>
        <taxon>Ovalentaria</taxon>
        <taxon>Atherinomorphae</taxon>
        <taxon>Beloniformes</taxon>
        <taxon>Adrianichthyidae</taxon>
        <taxon>Oryziinae</taxon>
        <taxon>Oryzias</taxon>
    </lineage>
</organism>
<dbReference type="Pfam" id="PF03732">
    <property type="entry name" value="Retrotrans_gag"/>
    <property type="match status" value="1"/>
</dbReference>
<evidence type="ECO:0000256" key="4">
    <source>
        <dbReference type="ARBA" id="ARBA00022695"/>
    </source>
</evidence>
<sequence length="1339" mass="151031">MKDQVKADEIVEPQDLNVKPQNDHLEPEVISKQTEPEEKDSILAPQMENEEQVETEETDSIIVSQTENDERVETEETDSIMIVTKDLEISKEPSEKEVDPPSDPESGHQDTQQDMFRRIDNVSQAVMDLTSQLAKLALSPTPPLPQTGAAAAASSAASHENIRLQPEAFHGEVEACGGFLLQCQLIFQQAPRYYQTDHSKITLIVNSLRGKALQWAQAYLFAHPISVLTFERFLTEFKLVFDQPRKEDEATRQLLNLKQGKRTVADHVIDFRILAVEAGWPDTALKGIFYQSLSESIKDHLCSQPEARSFEELVSAALRSDVRLKERQAERHHPPRKAMLERSYPLMLPLSHPQEGRALLFLLRQTKYQETLALVDSGAEQNFIDQDLVSLLHIPTEPLESPVKTAGLGGQLLSRITHRTHPILLITSGNHREHVQFFITQTRQNPIVLGFPWLQLHNPQVDWIQRRISALPSVKPARSDSKETIDLSHVPSCYRDLKAVFSKAKACSLPPHRPYDCSIELLAGSSLPKGRLFNLSGPEREAMEKYIQETLAAGLIRPSSSPVGAGFFFVDKKDGTLRPCIDYRALNQITVKNKYSLPLLCSALDSVQDAQVFSKLDLRNAYHLVRIKEGDEWKTAFNTPLGHFEYLVMPFGLTNAPAVFQHLVNDVLRDFLNRFVFVYLDDILVYSRDLAQHQIHVRRVLERLLENQLYVKAEKCEFHVSSIPFLGYVFEAGQIRPDPSKISAVAKWEPPTSRKKLQQFLGFANFYRRFIRNFSQIASPLTKLTSSLRTFQWTPEAQEAFDTLKTLFVSAPILIQPDPKRQFIVEVDASDSGVGAVLSQREEKTGKLKPCAFFSKKLSPAEQNYDIGNRELLAIKLALEEWRHWLEGAAQPFIVWTDHKNLAYLRSAKRLNSRQARWCLFFDRFNFTITYRPGSRNVKPDALSRQFNSTEGSTDSTIIPPNCIVGLLTWEIEARVRQAQGEKPDHVSCPPGTLFVPSTLRSDVITWGHASRISCHAGVHRTLALLRRRFFWPSMRKDVREYIAACSTCARAKTTSTPQSGLLHPLPTPSRPWSHIALDFVTGLPPSNGHTVILTVIDRFSKSAQFIALPQLPSAMETAEILVNHVFRHHGIPHDIVSDRGPQFVSQVWRAFCSALGATVSLTSGYHPQSNGQAERANQELESALRCVAAQNPSDWSSFLVWVEYAHNTHPSTATGVSPFEASLGYSPPLFPSQDPSVAHHLQRCRRIWRQAKAALLRTKDRNCAVADRHRVPAPDYCVGQKVWLSSRHVPLQAPQTVSPLHWTLRDRQGHQPVLCPSPSTSCSSDPPLFPRLAAQACR</sequence>
<dbReference type="Gene3D" id="3.30.70.270">
    <property type="match status" value="2"/>
</dbReference>
<evidence type="ECO:0000256" key="9">
    <source>
        <dbReference type="SAM" id="MobiDB-lite"/>
    </source>
</evidence>
<dbReference type="Pfam" id="PF00665">
    <property type="entry name" value="rve"/>
    <property type="match status" value="1"/>
</dbReference>
<keyword evidence="6" id="KW-0378">Hydrolase</keyword>
<dbReference type="InterPro" id="IPR041577">
    <property type="entry name" value="RT_RNaseH_2"/>
</dbReference>
<dbReference type="FunFam" id="3.10.20.370:FF:000003">
    <property type="entry name" value="Transposon Tf2-6 polyprotein"/>
    <property type="match status" value="1"/>
</dbReference>
<dbReference type="CDD" id="cd01647">
    <property type="entry name" value="RT_LTR"/>
    <property type="match status" value="1"/>
</dbReference>
<reference evidence="12" key="1">
    <citation type="submission" date="2025-08" db="UniProtKB">
        <authorList>
            <consortium name="Ensembl"/>
        </authorList>
    </citation>
    <scope>IDENTIFICATION</scope>
</reference>
<dbReference type="InterPro" id="IPR041588">
    <property type="entry name" value="Integrase_H2C2"/>
</dbReference>
<dbReference type="FunFam" id="1.10.340.70:FF:000001">
    <property type="entry name" value="Retrovirus-related Pol polyprotein from transposon gypsy-like Protein"/>
    <property type="match status" value="1"/>
</dbReference>
<protein>
    <recommendedName>
        <fullName evidence="8">Gypsy retrotransposon integrase-like protein 1</fullName>
        <ecNumber evidence="2">3.1.26.4</ecNumber>
    </recommendedName>
</protein>
<feature type="compositionally biased region" description="Acidic residues" evidence="9">
    <location>
        <begin position="48"/>
        <end position="59"/>
    </location>
</feature>
<keyword evidence="3" id="KW-0808">Transferase</keyword>
<evidence type="ECO:0000256" key="6">
    <source>
        <dbReference type="ARBA" id="ARBA00022759"/>
    </source>
</evidence>
<evidence type="ECO:0000256" key="5">
    <source>
        <dbReference type="ARBA" id="ARBA00022722"/>
    </source>
</evidence>
<dbReference type="Gene3D" id="3.10.20.370">
    <property type="match status" value="1"/>
</dbReference>
<dbReference type="Ensembl" id="ENSOMET00000000284.1">
    <property type="protein sequence ID" value="ENSOMEP00000028099.1"/>
    <property type="gene ID" value="ENSOMEG00000010967.1"/>
</dbReference>
<dbReference type="Pfam" id="PF00078">
    <property type="entry name" value="RVT_1"/>
    <property type="match status" value="1"/>
</dbReference>
<dbReference type="FunFam" id="3.30.420.10:FF:000032">
    <property type="entry name" value="Retrovirus-related Pol polyprotein from transposon 297-like Protein"/>
    <property type="match status" value="1"/>
</dbReference>
<dbReference type="GO" id="GO:0004523">
    <property type="term" value="F:RNA-DNA hybrid ribonuclease activity"/>
    <property type="evidence" value="ECO:0007669"/>
    <property type="project" value="UniProtKB-EC"/>
</dbReference>
<evidence type="ECO:0000259" key="11">
    <source>
        <dbReference type="PROSITE" id="PS50994"/>
    </source>
</evidence>
<dbReference type="SUPFAM" id="SSF53098">
    <property type="entry name" value="Ribonuclease H-like"/>
    <property type="match status" value="1"/>
</dbReference>
<dbReference type="PANTHER" id="PTHR37984:SF5">
    <property type="entry name" value="PROTEIN NYNRIN-LIKE"/>
    <property type="match status" value="1"/>
</dbReference>
<keyword evidence="7" id="KW-0511">Multifunctional enzyme</keyword>
<dbReference type="SUPFAM" id="SSF56672">
    <property type="entry name" value="DNA/RNA polymerases"/>
    <property type="match status" value="1"/>
</dbReference>
<dbReference type="InterPro" id="IPR001584">
    <property type="entry name" value="Integrase_cat-core"/>
</dbReference>
<evidence type="ECO:0000256" key="1">
    <source>
        <dbReference type="ARBA" id="ARBA00010879"/>
    </source>
</evidence>
<dbReference type="GO" id="GO:0016779">
    <property type="term" value="F:nucleotidyltransferase activity"/>
    <property type="evidence" value="ECO:0007669"/>
    <property type="project" value="UniProtKB-KW"/>
</dbReference>
<evidence type="ECO:0000256" key="2">
    <source>
        <dbReference type="ARBA" id="ARBA00012180"/>
    </source>
</evidence>
<feature type="region of interest" description="Disordered" evidence="9">
    <location>
        <begin position="1"/>
        <end position="112"/>
    </location>
</feature>
<dbReference type="Gene3D" id="2.40.70.10">
    <property type="entry name" value="Acid Proteases"/>
    <property type="match status" value="1"/>
</dbReference>
<keyword evidence="6" id="KW-0255">Endonuclease</keyword>
<dbReference type="InterPro" id="IPR050951">
    <property type="entry name" value="Retrovirus_Pol_polyprotein"/>
</dbReference>
<name>A0A3B3DF42_ORYME</name>
<dbReference type="Proteomes" id="UP000261560">
    <property type="component" value="Unplaced"/>
</dbReference>
<dbReference type="CDD" id="cd00303">
    <property type="entry name" value="retropepsin_like"/>
    <property type="match status" value="1"/>
</dbReference>
<dbReference type="Pfam" id="PF17919">
    <property type="entry name" value="RT_RNaseH_2"/>
    <property type="match status" value="1"/>
</dbReference>
<evidence type="ECO:0000256" key="3">
    <source>
        <dbReference type="ARBA" id="ARBA00022679"/>
    </source>
</evidence>
<keyword evidence="4" id="KW-0548">Nucleotidyltransferase</keyword>
<feature type="domain" description="Reverse transcriptase" evidence="10">
    <location>
        <begin position="551"/>
        <end position="730"/>
    </location>
</feature>
<dbReference type="InterPro" id="IPR005162">
    <property type="entry name" value="Retrotrans_gag_dom"/>
</dbReference>
<feature type="compositionally biased region" description="Basic and acidic residues" evidence="9">
    <location>
        <begin position="21"/>
        <end position="41"/>
    </location>
</feature>
<dbReference type="CDD" id="cd09274">
    <property type="entry name" value="RNase_HI_RT_Ty3"/>
    <property type="match status" value="1"/>
</dbReference>
<comment type="similarity">
    <text evidence="1">Belongs to the beta type-B retroviral polymerase family. HERV class-II K(HML-2) pol subfamily.</text>
</comment>
<feature type="domain" description="Integrase catalytic" evidence="11">
    <location>
        <begin position="1068"/>
        <end position="1227"/>
    </location>
</feature>
<dbReference type="InterPro" id="IPR000477">
    <property type="entry name" value="RT_dom"/>
</dbReference>
<evidence type="ECO:0000313" key="12">
    <source>
        <dbReference type="Ensembl" id="ENSOMEP00000028099.1"/>
    </source>
</evidence>
<dbReference type="GO" id="GO:0003676">
    <property type="term" value="F:nucleic acid binding"/>
    <property type="evidence" value="ECO:0007669"/>
    <property type="project" value="InterPro"/>
</dbReference>
<dbReference type="Gene3D" id="3.30.420.10">
    <property type="entry name" value="Ribonuclease H-like superfamily/Ribonuclease H"/>
    <property type="match status" value="1"/>
</dbReference>
<evidence type="ECO:0000313" key="13">
    <source>
        <dbReference type="Proteomes" id="UP000261560"/>
    </source>
</evidence>
<dbReference type="InterPro" id="IPR021109">
    <property type="entry name" value="Peptidase_aspartic_dom_sf"/>
</dbReference>
<evidence type="ECO:0000259" key="10">
    <source>
        <dbReference type="PROSITE" id="PS50878"/>
    </source>
</evidence>
<keyword evidence="5" id="KW-0540">Nuclease</keyword>
<dbReference type="InterPro" id="IPR043502">
    <property type="entry name" value="DNA/RNA_pol_sf"/>
</dbReference>
<dbReference type="GO" id="GO:0015074">
    <property type="term" value="P:DNA integration"/>
    <property type="evidence" value="ECO:0007669"/>
    <property type="project" value="InterPro"/>
</dbReference>
<dbReference type="PANTHER" id="PTHR37984">
    <property type="entry name" value="PROTEIN CBG26694"/>
    <property type="match status" value="1"/>
</dbReference>